<reference evidence="3" key="1">
    <citation type="journal article" date="2019" name="Int. J. Syst. Evol. Microbiol.">
        <title>The Global Catalogue of Microorganisms (GCM) 10K type strain sequencing project: providing services to taxonomists for standard genome sequencing and annotation.</title>
        <authorList>
            <consortium name="The Broad Institute Genomics Platform"/>
            <consortium name="The Broad Institute Genome Sequencing Center for Infectious Disease"/>
            <person name="Wu L."/>
            <person name="Ma J."/>
        </authorList>
    </citation>
    <scope>NUCLEOTIDE SEQUENCE [LARGE SCALE GENOMIC DNA]</scope>
    <source>
        <strain evidence="3">KCTC 52277</strain>
    </source>
</reference>
<dbReference type="RefSeq" id="WP_248937401.1">
    <property type="nucleotide sequence ID" value="NZ_JAKILF010000008.1"/>
</dbReference>
<evidence type="ECO:0008006" key="4">
    <source>
        <dbReference type="Google" id="ProtNLM"/>
    </source>
</evidence>
<sequence length="171" mass="19514">MSDQDKQLEQLLNTAREQIAPERDLWPGIQARIHQEKNQTTGKRSYRPALAIAALLLACLMFGWQLTGPINQSVDPALIALVESTRQQHKDQLSQLQQAFRPVKLQPSQAQQAIEMGAEQLKGAEQQVYQELLKAPDNQSLWEMWLWLHRQEIELQLDSQQVSSQPQGAQI</sequence>
<gene>
    <name evidence="2" type="ORF">ACFOE0_02660</name>
</gene>
<feature type="transmembrane region" description="Helical" evidence="1">
    <location>
        <begin position="49"/>
        <end position="66"/>
    </location>
</feature>
<evidence type="ECO:0000256" key="1">
    <source>
        <dbReference type="SAM" id="Phobius"/>
    </source>
</evidence>
<dbReference type="Proteomes" id="UP001595621">
    <property type="component" value="Unassembled WGS sequence"/>
</dbReference>
<keyword evidence="3" id="KW-1185">Reference proteome</keyword>
<keyword evidence="1" id="KW-0472">Membrane</keyword>
<protein>
    <recommendedName>
        <fullName evidence="4">Anti-sigma factor</fullName>
    </recommendedName>
</protein>
<organism evidence="2 3">
    <name type="scientific">Shewanella submarina</name>
    <dbReference type="NCBI Taxonomy" id="2016376"/>
    <lineage>
        <taxon>Bacteria</taxon>
        <taxon>Pseudomonadati</taxon>
        <taxon>Pseudomonadota</taxon>
        <taxon>Gammaproteobacteria</taxon>
        <taxon>Alteromonadales</taxon>
        <taxon>Shewanellaceae</taxon>
        <taxon>Shewanella</taxon>
    </lineage>
</organism>
<keyword evidence="1" id="KW-0812">Transmembrane</keyword>
<proteinExistence type="predicted"/>
<comment type="caution">
    <text evidence="2">The sequence shown here is derived from an EMBL/GenBank/DDBJ whole genome shotgun (WGS) entry which is preliminary data.</text>
</comment>
<accession>A0ABV7GB98</accession>
<dbReference type="EMBL" id="JBHRTD010000001">
    <property type="protein sequence ID" value="MFC3137092.1"/>
    <property type="molecule type" value="Genomic_DNA"/>
</dbReference>
<evidence type="ECO:0000313" key="2">
    <source>
        <dbReference type="EMBL" id="MFC3137092.1"/>
    </source>
</evidence>
<keyword evidence="1" id="KW-1133">Transmembrane helix</keyword>
<evidence type="ECO:0000313" key="3">
    <source>
        <dbReference type="Proteomes" id="UP001595621"/>
    </source>
</evidence>
<name>A0ABV7GB98_9GAMM</name>